<dbReference type="AlphaFoldDB" id="A0A8B9Z186"/>
<proteinExistence type="predicted"/>
<accession>A0A8B9Z186</accession>
<feature type="region of interest" description="Disordered" evidence="1">
    <location>
        <begin position="72"/>
        <end position="94"/>
    </location>
</feature>
<keyword evidence="3" id="KW-1185">Reference proteome</keyword>
<dbReference type="Proteomes" id="UP000694555">
    <property type="component" value="Unplaced"/>
</dbReference>
<name>A0A8B9Z186_9AVES</name>
<sequence>MQPSDSLHAGFFKKKGKRERLLLTYGIDSRLRIWQEKLRVWSVPDLQHLSPRKVSSTAMTVLTGARLSARRALPARPASRGIGRPSCTGRSPGSIRVEPVMTERLYQARVGFLAST</sequence>
<organism evidence="2 3">
    <name type="scientific">Buteo japonicus</name>
    <dbReference type="NCBI Taxonomy" id="224669"/>
    <lineage>
        <taxon>Eukaryota</taxon>
        <taxon>Metazoa</taxon>
        <taxon>Chordata</taxon>
        <taxon>Craniata</taxon>
        <taxon>Vertebrata</taxon>
        <taxon>Euteleostomi</taxon>
        <taxon>Archelosauria</taxon>
        <taxon>Archosauria</taxon>
        <taxon>Dinosauria</taxon>
        <taxon>Saurischia</taxon>
        <taxon>Theropoda</taxon>
        <taxon>Coelurosauria</taxon>
        <taxon>Aves</taxon>
        <taxon>Neognathae</taxon>
        <taxon>Neoaves</taxon>
        <taxon>Telluraves</taxon>
        <taxon>Accipitrimorphae</taxon>
        <taxon>Accipitriformes</taxon>
        <taxon>Accipitridae</taxon>
        <taxon>Accipitrinae</taxon>
        <taxon>Buteo</taxon>
    </lineage>
</organism>
<reference evidence="2" key="1">
    <citation type="submission" date="2025-08" db="UniProtKB">
        <authorList>
            <consortium name="Ensembl"/>
        </authorList>
    </citation>
    <scope>IDENTIFICATION</scope>
</reference>
<reference evidence="2" key="2">
    <citation type="submission" date="2025-09" db="UniProtKB">
        <authorList>
            <consortium name="Ensembl"/>
        </authorList>
    </citation>
    <scope>IDENTIFICATION</scope>
</reference>
<evidence type="ECO:0000256" key="1">
    <source>
        <dbReference type="SAM" id="MobiDB-lite"/>
    </source>
</evidence>
<protein>
    <submittedName>
        <fullName evidence="2">Uncharacterized protein</fullName>
    </submittedName>
</protein>
<evidence type="ECO:0000313" key="3">
    <source>
        <dbReference type="Proteomes" id="UP000694555"/>
    </source>
</evidence>
<dbReference type="Ensembl" id="ENSBJAT00000002392.1">
    <property type="protein sequence ID" value="ENSBJAP00000002327.1"/>
    <property type="gene ID" value="ENSBJAG00000001702.1"/>
</dbReference>
<evidence type="ECO:0000313" key="2">
    <source>
        <dbReference type="Ensembl" id="ENSBJAP00000002327.1"/>
    </source>
</evidence>